<dbReference type="AlphaFoldDB" id="U1RDN7"/>
<dbReference type="Pfam" id="PF02624">
    <property type="entry name" value="YcaO"/>
    <property type="match status" value="1"/>
</dbReference>
<dbReference type="PROSITE" id="PS51664">
    <property type="entry name" value="YCAO"/>
    <property type="match status" value="1"/>
</dbReference>
<keyword evidence="3" id="KW-1185">Reference proteome</keyword>
<dbReference type="Proteomes" id="UP000016519">
    <property type="component" value="Unassembled WGS sequence"/>
</dbReference>
<protein>
    <recommendedName>
        <fullName evidence="1">YcaO domain-containing protein</fullName>
    </recommendedName>
</protein>
<evidence type="ECO:0000313" key="3">
    <source>
        <dbReference type="Proteomes" id="UP000016519"/>
    </source>
</evidence>
<dbReference type="HOGENOM" id="CLU_2230800_0_0_11"/>
<dbReference type="STRING" id="419015.HMPREF3214_00204"/>
<organism evidence="2 3">
    <name type="scientific">Alloscardovia omnicolens F0580</name>
    <dbReference type="NCBI Taxonomy" id="1321816"/>
    <lineage>
        <taxon>Bacteria</taxon>
        <taxon>Bacillati</taxon>
        <taxon>Actinomycetota</taxon>
        <taxon>Actinomycetes</taxon>
        <taxon>Bifidobacteriales</taxon>
        <taxon>Bifidobacteriaceae</taxon>
        <taxon>Alloscardovia</taxon>
    </lineage>
</organism>
<name>U1RDN7_9BIFI</name>
<evidence type="ECO:0000313" key="2">
    <source>
        <dbReference type="EMBL" id="ERH31724.1"/>
    </source>
</evidence>
<reference evidence="2 3" key="1">
    <citation type="submission" date="2013-08" db="EMBL/GenBank/DDBJ databases">
        <authorList>
            <person name="Weinstock G."/>
            <person name="Sodergren E."/>
            <person name="Wylie T."/>
            <person name="Fulton L."/>
            <person name="Fulton R."/>
            <person name="Fronick C."/>
            <person name="O'Laughlin M."/>
            <person name="Godfrey J."/>
            <person name="Miner T."/>
            <person name="Herter B."/>
            <person name="Appelbaum E."/>
            <person name="Cordes M."/>
            <person name="Lek S."/>
            <person name="Wollam A."/>
            <person name="Pepin K.H."/>
            <person name="Palsikar V.B."/>
            <person name="Mitreva M."/>
            <person name="Wilson R.K."/>
        </authorList>
    </citation>
    <scope>NUCLEOTIDE SEQUENCE [LARGE SCALE GENOMIC DNA]</scope>
    <source>
        <strain evidence="2 3">F0580</strain>
    </source>
</reference>
<dbReference type="EMBL" id="AWSI01000009">
    <property type="protein sequence ID" value="ERH31724.1"/>
    <property type="molecule type" value="Genomic_DNA"/>
</dbReference>
<feature type="domain" description="YcaO" evidence="1">
    <location>
        <begin position="38"/>
        <end position="105"/>
    </location>
</feature>
<gene>
    <name evidence="2" type="ORF">HMPREF9244_00161</name>
</gene>
<sequence>MLGIATTPIKQRNSVEGTSFYNAVQFLSQNEDFDVAGGKGDTEEWAKASCIGEAIERYFLSFIRGGEYFYGSYDMLKDFPAVNPHKEWGFPVNDSNSCARSHFST</sequence>
<dbReference type="InterPro" id="IPR003776">
    <property type="entry name" value="YcaO-like_dom"/>
</dbReference>
<accession>U1RDN7</accession>
<evidence type="ECO:0000259" key="1">
    <source>
        <dbReference type="PROSITE" id="PS51664"/>
    </source>
</evidence>
<proteinExistence type="predicted"/>
<dbReference type="RefSeq" id="WP_021617314.1">
    <property type="nucleotide sequence ID" value="NZ_KE952640.1"/>
</dbReference>
<comment type="caution">
    <text evidence="2">The sequence shown here is derived from an EMBL/GenBank/DDBJ whole genome shotgun (WGS) entry which is preliminary data.</text>
</comment>